<organism evidence="1">
    <name type="scientific">Zea mays</name>
    <name type="common">Maize</name>
    <dbReference type="NCBI Taxonomy" id="4577"/>
    <lineage>
        <taxon>Eukaryota</taxon>
        <taxon>Viridiplantae</taxon>
        <taxon>Streptophyta</taxon>
        <taxon>Embryophyta</taxon>
        <taxon>Tracheophyta</taxon>
        <taxon>Spermatophyta</taxon>
        <taxon>Magnoliopsida</taxon>
        <taxon>Liliopsida</taxon>
        <taxon>Poales</taxon>
        <taxon>Poaceae</taxon>
        <taxon>PACMAD clade</taxon>
        <taxon>Panicoideae</taxon>
        <taxon>Andropogonodae</taxon>
        <taxon>Andropogoneae</taxon>
        <taxon>Tripsacinae</taxon>
        <taxon>Zea</taxon>
    </lineage>
</organism>
<gene>
    <name evidence="1" type="ORF">Zm00014a_036117</name>
</gene>
<dbReference type="EMBL" id="NCVQ01000004">
    <property type="protein sequence ID" value="PWZ33994.1"/>
    <property type="molecule type" value="Genomic_DNA"/>
</dbReference>
<evidence type="ECO:0000313" key="1">
    <source>
        <dbReference type="EMBL" id="PWZ33994.1"/>
    </source>
</evidence>
<protein>
    <submittedName>
        <fullName evidence="1">Uncharacterized protein</fullName>
    </submittedName>
</protein>
<comment type="caution">
    <text evidence="1">The sequence shown here is derived from an EMBL/GenBank/DDBJ whole genome shotgun (WGS) entry which is preliminary data.</text>
</comment>
<name>A0A3L6FL78_MAIZE</name>
<feature type="non-terminal residue" evidence="1">
    <location>
        <position position="1"/>
    </location>
</feature>
<sequence length="222" mass="23966">GGIRGAVEHVEARPGHPPARVRAGAGVVVLGVEERAEREVAVPRHPAGGVDQRVHLRLHDHRARVELPGPAEVGGDGERRVGGEVGRGGDGAALHRGARVLVRVGAPLRRHRVALPLHGQPRVEVAVLEHHGGVAEHVVHGAVDVAAAVELPEGVRVQRVLVRLEAALVERREVRAGAQRHRLVLRRPGRVPERHVHRNKPGPENSCIALHFKRSECFLLTS</sequence>
<proteinExistence type="predicted"/>
<accession>A0A3L6FL78</accession>
<dbReference type="AlphaFoldDB" id="A0A3L6FL78"/>
<reference evidence="1" key="1">
    <citation type="journal article" date="2018" name="Nat. Genet.">
        <title>Extensive intraspecific gene order and gene structural variations between Mo17 and other maize genomes.</title>
        <authorList>
            <person name="Sun S."/>
            <person name="Zhou Y."/>
            <person name="Chen J."/>
            <person name="Shi J."/>
            <person name="Zhao H."/>
            <person name="Zhao H."/>
            <person name="Song W."/>
            <person name="Zhang M."/>
            <person name="Cui Y."/>
            <person name="Dong X."/>
            <person name="Liu H."/>
            <person name="Ma X."/>
            <person name="Jiao Y."/>
            <person name="Wang B."/>
            <person name="Wei X."/>
            <person name="Stein J.C."/>
            <person name="Glaubitz J.C."/>
            <person name="Lu F."/>
            <person name="Yu G."/>
            <person name="Liang C."/>
            <person name="Fengler K."/>
            <person name="Li B."/>
            <person name="Rafalski A."/>
            <person name="Schnable P.S."/>
            <person name="Ware D.H."/>
            <person name="Buckler E.S."/>
            <person name="Lai J."/>
        </authorList>
    </citation>
    <scope>NUCLEOTIDE SEQUENCE [LARGE SCALE GENOMIC DNA]</scope>
    <source>
        <tissue evidence="1">Seedling</tissue>
    </source>
</reference>
<dbReference type="Proteomes" id="UP000251960">
    <property type="component" value="Chromosome 3"/>
</dbReference>